<dbReference type="GO" id="GO:0005634">
    <property type="term" value="C:nucleus"/>
    <property type="evidence" value="ECO:0007669"/>
    <property type="project" value="TreeGrafter"/>
</dbReference>
<dbReference type="EMBL" id="JAAGWQ010000250">
    <property type="protein sequence ID" value="KAF5658209.1"/>
    <property type="molecule type" value="Genomic_DNA"/>
</dbReference>
<accession>A0A8H5SQS9</accession>
<dbReference type="PANTHER" id="PTHR24193">
    <property type="entry name" value="ANKYRIN REPEAT PROTEIN"/>
    <property type="match status" value="1"/>
</dbReference>
<comment type="caution">
    <text evidence="4">The sequence shown here is derived from an EMBL/GenBank/DDBJ whole genome shotgun (WGS) entry which is preliminary data.</text>
</comment>
<dbReference type="PROSITE" id="PS50088">
    <property type="entry name" value="ANK_REPEAT"/>
    <property type="match status" value="1"/>
</dbReference>
<keyword evidence="2 3" id="KW-0040">ANK repeat</keyword>
<proteinExistence type="predicted"/>
<dbReference type="SMART" id="SM00248">
    <property type="entry name" value="ANK"/>
    <property type="match status" value="3"/>
</dbReference>
<name>A0A8H5SQS9_FUSHE</name>
<evidence type="ECO:0000256" key="3">
    <source>
        <dbReference type="PROSITE-ProRule" id="PRU00023"/>
    </source>
</evidence>
<dbReference type="Gene3D" id="1.25.40.20">
    <property type="entry name" value="Ankyrin repeat-containing domain"/>
    <property type="match status" value="2"/>
</dbReference>
<dbReference type="PROSITE" id="PS50297">
    <property type="entry name" value="ANK_REP_REGION"/>
    <property type="match status" value="1"/>
</dbReference>
<dbReference type="InterPro" id="IPR002110">
    <property type="entry name" value="Ankyrin_rpt"/>
</dbReference>
<protein>
    <submittedName>
        <fullName evidence="4">Ankyrin protein</fullName>
    </submittedName>
</protein>
<dbReference type="GO" id="GO:0000976">
    <property type="term" value="F:transcription cis-regulatory region binding"/>
    <property type="evidence" value="ECO:0007669"/>
    <property type="project" value="TreeGrafter"/>
</dbReference>
<dbReference type="AlphaFoldDB" id="A0A8H5SQS9"/>
<evidence type="ECO:0000313" key="5">
    <source>
        <dbReference type="Proteomes" id="UP000567885"/>
    </source>
</evidence>
<evidence type="ECO:0000256" key="2">
    <source>
        <dbReference type="ARBA" id="ARBA00023043"/>
    </source>
</evidence>
<organism evidence="4 5">
    <name type="scientific">Fusarium heterosporum</name>
    <dbReference type="NCBI Taxonomy" id="42747"/>
    <lineage>
        <taxon>Eukaryota</taxon>
        <taxon>Fungi</taxon>
        <taxon>Dikarya</taxon>
        <taxon>Ascomycota</taxon>
        <taxon>Pezizomycotina</taxon>
        <taxon>Sordariomycetes</taxon>
        <taxon>Hypocreomycetidae</taxon>
        <taxon>Hypocreales</taxon>
        <taxon>Nectriaceae</taxon>
        <taxon>Fusarium</taxon>
        <taxon>Fusarium heterosporum species complex</taxon>
    </lineage>
</organism>
<dbReference type="GO" id="GO:0045944">
    <property type="term" value="P:positive regulation of transcription by RNA polymerase II"/>
    <property type="evidence" value="ECO:0007669"/>
    <property type="project" value="TreeGrafter"/>
</dbReference>
<dbReference type="InterPro" id="IPR050663">
    <property type="entry name" value="Ankyrin-SOCS_Box"/>
</dbReference>
<evidence type="ECO:0000313" key="4">
    <source>
        <dbReference type="EMBL" id="KAF5658209.1"/>
    </source>
</evidence>
<dbReference type="Proteomes" id="UP000567885">
    <property type="component" value="Unassembled WGS sequence"/>
</dbReference>
<gene>
    <name evidence="4" type="ORF">FHETE_9995</name>
</gene>
<dbReference type="SUPFAM" id="SSF48403">
    <property type="entry name" value="Ankyrin repeat"/>
    <property type="match status" value="1"/>
</dbReference>
<keyword evidence="5" id="KW-1185">Reference proteome</keyword>
<dbReference type="OrthoDB" id="823504at2759"/>
<dbReference type="PANTHER" id="PTHR24193:SF121">
    <property type="entry name" value="ADA2A-CONTAINING COMPLEX COMPONENT 3, ISOFORM D"/>
    <property type="match status" value="1"/>
</dbReference>
<sequence>MINFLLDRGACAADVVLLPVDPDETPKMPETVLTLAAKWSSPEIIKRLIDCGANVHGKLTYFPWDLGFHAGEEEFPHATALFVACLFDNSKAAKILIDFRGDDVKISNMLRPRDTRGLFPIHWASQNHIVTQCQDVPESVFQERAQDTISTIGVLLEYDPTLVNIKDHDGNTPLHHAIYTLGLNEKFYMSIIKFLCNKGADAS</sequence>
<feature type="repeat" description="ANK" evidence="3">
    <location>
        <begin position="169"/>
        <end position="203"/>
    </location>
</feature>
<keyword evidence="1" id="KW-0677">Repeat</keyword>
<reference evidence="4 5" key="1">
    <citation type="submission" date="2020-05" db="EMBL/GenBank/DDBJ databases">
        <title>Identification and distribution of gene clusters putatively required for synthesis of sphingolipid metabolism inhibitors in phylogenetically diverse species of the filamentous fungus Fusarium.</title>
        <authorList>
            <person name="Kim H.-S."/>
            <person name="Busman M."/>
            <person name="Brown D.W."/>
            <person name="Divon H."/>
            <person name="Uhlig S."/>
            <person name="Proctor R.H."/>
        </authorList>
    </citation>
    <scope>NUCLEOTIDE SEQUENCE [LARGE SCALE GENOMIC DNA]</scope>
    <source>
        <strain evidence="4 5">NRRL 20693</strain>
    </source>
</reference>
<dbReference type="InterPro" id="IPR036770">
    <property type="entry name" value="Ankyrin_rpt-contain_sf"/>
</dbReference>
<dbReference type="Pfam" id="PF00023">
    <property type="entry name" value="Ank"/>
    <property type="match status" value="2"/>
</dbReference>
<evidence type="ECO:0000256" key="1">
    <source>
        <dbReference type="ARBA" id="ARBA00022737"/>
    </source>
</evidence>
<feature type="non-terminal residue" evidence="4">
    <location>
        <position position="203"/>
    </location>
</feature>